<proteinExistence type="predicted"/>
<dbReference type="InterPro" id="IPR058595">
    <property type="entry name" value="Avidin-like"/>
</dbReference>
<organism evidence="1 2">
    <name type="scientific">Metabacillus litoralis</name>
    <dbReference type="NCBI Taxonomy" id="152268"/>
    <lineage>
        <taxon>Bacteria</taxon>
        <taxon>Bacillati</taxon>
        <taxon>Bacillota</taxon>
        <taxon>Bacilli</taxon>
        <taxon>Bacillales</taxon>
        <taxon>Bacillaceae</taxon>
        <taxon>Metabacillus</taxon>
    </lineage>
</organism>
<dbReference type="OrthoDB" id="5684515at2"/>
<evidence type="ECO:0000313" key="1">
    <source>
        <dbReference type="EMBL" id="TXC86081.1"/>
    </source>
</evidence>
<comment type="caution">
    <text evidence="1">The sequence shown here is derived from an EMBL/GenBank/DDBJ whole genome shotgun (WGS) entry which is preliminary data.</text>
</comment>
<dbReference type="Pfam" id="PF26421">
    <property type="entry name" value="Avidin_like"/>
    <property type="match status" value="1"/>
</dbReference>
<gene>
    <name evidence="1" type="ORF">FS935_18590</name>
</gene>
<accession>A0A5C6VMP4</accession>
<dbReference type="EMBL" id="VOQF01000013">
    <property type="protein sequence ID" value="TXC86081.1"/>
    <property type="molecule type" value="Genomic_DNA"/>
</dbReference>
<dbReference type="AlphaFoldDB" id="A0A5C6VMP4"/>
<protein>
    <submittedName>
        <fullName evidence="1">N-acetylglutamate synthase</fullName>
    </submittedName>
</protein>
<sequence>MKYHNRTFVAIENSENGEVSTKTIFNYQQEGSILSATYSGGDIIKGFLIGLVEENGHLHFHYNHINKNNEIRGGQCQSVPEILSDGRIRLHEKWKWNDNEQSEGTSIVEEIK</sequence>
<reference evidence="1 2" key="1">
    <citation type="journal article" date="2005" name="Int. J. Syst. Evol. Microbiol.">
        <title>Bacillus litoralis sp. nov., isolated from a tidal flat of the Yellow Sea in Korea.</title>
        <authorList>
            <person name="Yoon J.H."/>
            <person name="Oh T.K."/>
        </authorList>
    </citation>
    <scope>NUCLEOTIDE SEQUENCE [LARGE SCALE GENOMIC DNA]</scope>
    <source>
        <strain evidence="1 2">SW-211</strain>
    </source>
</reference>
<name>A0A5C6VMP4_9BACI</name>
<keyword evidence="2" id="KW-1185">Reference proteome</keyword>
<evidence type="ECO:0000313" key="2">
    <source>
        <dbReference type="Proteomes" id="UP000321363"/>
    </source>
</evidence>
<dbReference type="Proteomes" id="UP000321363">
    <property type="component" value="Unassembled WGS sequence"/>
</dbReference>